<evidence type="ECO:0000313" key="3">
    <source>
        <dbReference type="EMBL" id="CAD5115134.1"/>
    </source>
</evidence>
<dbReference type="Proteomes" id="UP000549394">
    <property type="component" value="Unassembled WGS sequence"/>
</dbReference>
<evidence type="ECO:0000259" key="2">
    <source>
        <dbReference type="PROSITE" id="PS50240"/>
    </source>
</evidence>
<feature type="domain" description="Peptidase S1" evidence="2">
    <location>
        <begin position="220"/>
        <end position="450"/>
    </location>
</feature>
<dbReference type="FunFam" id="2.40.10.10:FF:000068">
    <property type="entry name" value="transmembrane protease serine 2"/>
    <property type="match status" value="1"/>
</dbReference>
<reference evidence="3 4" key="1">
    <citation type="submission" date="2020-08" db="EMBL/GenBank/DDBJ databases">
        <authorList>
            <person name="Hejnol A."/>
        </authorList>
    </citation>
    <scope>NUCLEOTIDE SEQUENCE [LARGE SCALE GENOMIC DNA]</scope>
</reference>
<dbReference type="InterPro" id="IPR001314">
    <property type="entry name" value="Peptidase_S1A"/>
</dbReference>
<sequence length="457" mass="52038">MLKACVFVGVATLIAAAIAGLTVGLYFGLIKDKGKNENAIYKTTVEVNMILQKQYSLAYRDETSDSYKLLLKDIHNAVNESLWTPGYSQLNTFSGIRSLRCSRGSIVAEYIAVFESKKRPVEKISKSHLIDKFEKSKINRFSNWEKLRLKSYKIGNVNHNFPQETLTTKSWMQTNKPSFTTKSWKKSTKPSSTTKSYIDNGANPLGVSCAKVLPRVKSRIVNGQEENIENIPWQAFLYVRSNGKNYYCGAVIIHPYYVLSAASCIKDTKVKHYLTFGADDLQWTFINIFHAKKIWIHEHYNPKTFENDIVLLRVDTKINFNKKIQPICLPERDYGINEGFHCKTSGFGSTRTIRTNTKLYSAAQYLFSKSLCENHFNLIKYPEMICAGGFKEFYPGIPCSEDEGGPLHCRKGDYWRLFGITSFGSKGCTGKVSVFTRVSHYVNWIKQKITNDNTTTT</sequence>
<dbReference type="PANTHER" id="PTHR24252:SF7">
    <property type="entry name" value="HYALIN"/>
    <property type="match status" value="1"/>
</dbReference>
<dbReference type="Pfam" id="PF00089">
    <property type="entry name" value="Trypsin"/>
    <property type="match status" value="1"/>
</dbReference>
<dbReference type="InterPro" id="IPR009003">
    <property type="entry name" value="Peptidase_S1_PA"/>
</dbReference>
<dbReference type="AlphaFoldDB" id="A0A7I8VI63"/>
<dbReference type="PROSITE" id="PS50240">
    <property type="entry name" value="TRYPSIN_DOM"/>
    <property type="match status" value="1"/>
</dbReference>
<comment type="caution">
    <text evidence="3">The sequence shown here is derived from an EMBL/GenBank/DDBJ whole genome shotgun (WGS) entry which is preliminary data.</text>
</comment>
<dbReference type="InterPro" id="IPR001254">
    <property type="entry name" value="Trypsin_dom"/>
</dbReference>
<dbReference type="Gene3D" id="2.40.10.10">
    <property type="entry name" value="Trypsin-like serine proteases"/>
    <property type="match status" value="1"/>
</dbReference>
<dbReference type="OrthoDB" id="546450at2759"/>
<gene>
    <name evidence="3" type="ORF">DGYR_LOCUS3907</name>
</gene>
<dbReference type="GO" id="GO:0006508">
    <property type="term" value="P:proteolysis"/>
    <property type="evidence" value="ECO:0007669"/>
    <property type="project" value="InterPro"/>
</dbReference>
<dbReference type="CDD" id="cd00190">
    <property type="entry name" value="Tryp_SPc"/>
    <property type="match status" value="1"/>
</dbReference>
<organism evidence="3 4">
    <name type="scientific">Dimorphilus gyrociliatus</name>
    <dbReference type="NCBI Taxonomy" id="2664684"/>
    <lineage>
        <taxon>Eukaryota</taxon>
        <taxon>Metazoa</taxon>
        <taxon>Spiralia</taxon>
        <taxon>Lophotrochozoa</taxon>
        <taxon>Annelida</taxon>
        <taxon>Polychaeta</taxon>
        <taxon>Polychaeta incertae sedis</taxon>
        <taxon>Dinophilidae</taxon>
        <taxon>Dimorphilus</taxon>
    </lineage>
</organism>
<dbReference type="PRINTS" id="PR00722">
    <property type="entry name" value="CHYMOTRYPSIN"/>
</dbReference>
<protein>
    <submittedName>
        <fullName evidence="3">DgyrCDS4138</fullName>
    </submittedName>
</protein>
<dbReference type="PANTHER" id="PTHR24252">
    <property type="entry name" value="ACROSIN-RELATED"/>
    <property type="match status" value="1"/>
</dbReference>
<accession>A0A7I8VI63</accession>
<proteinExistence type="predicted"/>
<keyword evidence="1" id="KW-1015">Disulfide bond</keyword>
<dbReference type="InterPro" id="IPR043504">
    <property type="entry name" value="Peptidase_S1_PA_chymotrypsin"/>
</dbReference>
<dbReference type="GO" id="GO:0004252">
    <property type="term" value="F:serine-type endopeptidase activity"/>
    <property type="evidence" value="ECO:0007669"/>
    <property type="project" value="InterPro"/>
</dbReference>
<keyword evidence="4" id="KW-1185">Reference proteome</keyword>
<evidence type="ECO:0000313" key="4">
    <source>
        <dbReference type="Proteomes" id="UP000549394"/>
    </source>
</evidence>
<dbReference type="SMART" id="SM00020">
    <property type="entry name" value="Tryp_SPc"/>
    <property type="match status" value="1"/>
</dbReference>
<evidence type="ECO:0000256" key="1">
    <source>
        <dbReference type="ARBA" id="ARBA00023157"/>
    </source>
</evidence>
<name>A0A7I8VI63_9ANNE</name>
<dbReference type="SUPFAM" id="SSF50494">
    <property type="entry name" value="Trypsin-like serine proteases"/>
    <property type="match status" value="1"/>
</dbReference>
<dbReference type="EMBL" id="CAJFCJ010000005">
    <property type="protein sequence ID" value="CAD5115134.1"/>
    <property type="molecule type" value="Genomic_DNA"/>
</dbReference>